<evidence type="ECO:0000313" key="3">
    <source>
        <dbReference type="Proteomes" id="UP000192505"/>
    </source>
</evidence>
<name>A0A1W9KUS3_9BURK</name>
<comment type="caution">
    <text evidence="2">The sequence shown here is derived from an EMBL/GenBank/DDBJ whole genome shotgun (WGS) entry which is preliminary data.</text>
</comment>
<dbReference type="SUPFAM" id="SSF51735">
    <property type="entry name" value="NAD(P)-binding Rossmann-fold domains"/>
    <property type="match status" value="1"/>
</dbReference>
<reference evidence="2 3" key="1">
    <citation type="submission" date="2017-01" db="EMBL/GenBank/DDBJ databases">
        <title>Novel large sulfur bacteria in the metagenomes of groundwater-fed chemosynthetic microbial mats in the Lake Huron basin.</title>
        <authorList>
            <person name="Sharrar A.M."/>
            <person name="Flood B.E."/>
            <person name="Bailey J.V."/>
            <person name="Jones D.S."/>
            <person name="Biddanda B."/>
            <person name="Ruberg S.A."/>
            <person name="Marcus D.N."/>
            <person name="Dick G.J."/>
        </authorList>
    </citation>
    <scope>NUCLEOTIDE SEQUENCE [LARGE SCALE GENOMIC DNA]</scope>
    <source>
        <strain evidence="2">A7</strain>
    </source>
</reference>
<dbReference type="EMBL" id="MTEI01000004">
    <property type="protein sequence ID" value="OQW88299.1"/>
    <property type="molecule type" value="Genomic_DNA"/>
</dbReference>
<dbReference type="Proteomes" id="UP000192505">
    <property type="component" value="Unassembled WGS sequence"/>
</dbReference>
<evidence type="ECO:0000313" key="2">
    <source>
        <dbReference type="EMBL" id="OQW88299.1"/>
    </source>
</evidence>
<dbReference type="InterPro" id="IPR003781">
    <property type="entry name" value="CoA-bd"/>
</dbReference>
<feature type="domain" description="CoA-binding" evidence="1">
    <location>
        <begin position="18"/>
        <end position="116"/>
    </location>
</feature>
<dbReference type="SMART" id="SM00881">
    <property type="entry name" value="CoA_binding"/>
    <property type="match status" value="1"/>
</dbReference>
<dbReference type="Gene3D" id="3.40.50.720">
    <property type="entry name" value="NAD(P)-binding Rossmann-like Domain"/>
    <property type="match status" value="1"/>
</dbReference>
<gene>
    <name evidence="2" type="ORF">BWK72_08365</name>
</gene>
<organism evidence="2 3">
    <name type="scientific">Rhodoferax ferrireducens</name>
    <dbReference type="NCBI Taxonomy" id="192843"/>
    <lineage>
        <taxon>Bacteria</taxon>
        <taxon>Pseudomonadati</taxon>
        <taxon>Pseudomonadota</taxon>
        <taxon>Betaproteobacteria</taxon>
        <taxon>Burkholderiales</taxon>
        <taxon>Comamonadaceae</taxon>
        <taxon>Rhodoferax</taxon>
    </lineage>
</organism>
<evidence type="ECO:0000259" key="1">
    <source>
        <dbReference type="SMART" id="SM00881"/>
    </source>
</evidence>
<dbReference type="PANTHER" id="PTHR33303:SF2">
    <property type="entry name" value="COA-BINDING DOMAIN-CONTAINING PROTEIN"/>
    <property type="match status" value="1"/>
</dbReference>
<dbReference type="PANTHER" id="PTHR33303">
    <property type="entry name" value="CYTOPLASMIC PROTEIN-RELATED"/>
    <property type="match status" value="1"/>
</dbReference>
<proteinExistence type="predicted"/>
<dbReference type="AlphaFoldDB" id="A0A1W9KUS3"/>
<dbReference type="InterPro" id="IPR036291">
    <property type="entry name" value="NAD(P)-bd_dom_sf"/>
</dbReference>
<protein>
    <submittedName>
        <fullName evidence="2">CoA-binding protein</fullName>
    </submittedName>
</protein>
<dbReference type="Pfam" id="PF13380">
    <property type="entry name" value="CoA_binding_2"/>
    <property type="match status" value="1"/>
</dbReference>
<sequence>MTTNAPDMTESQAIAHILTHCRTVAVVGLSPKAHRESYHVADYMQAAGWRIVPINPVAAASGQTILGEKVYATLTDAAQHEALDLVDVFRNSDDVPPVVDEAIALGLKAIWLQLGISHDATLARARAAGMVAVQNRCLKIDHARQAMQ</sequence>
<accession>A0A1W9KUS3</accession>